<dbReference type="AlphaFoldDB" id="A0A160VE58"/>
<evidence type="ECO:0000313" key="2">
    <source>
        <dbReference type="EMBL" id="CUV08810.1"/>
    </source>
</evidence>
<name>A0A160VE58_9ZZZZ</name>
<protein>
    <submittedName>
        <fullName evidence="2">Uncharacterized protein</fullName>
    </submittedName>
</protein>
<feature type="transmembrane region" description="Helical" evidence="1">
    <location>
        <begin position="21"/>
        <end position="40"/>
    </location>
</feature>
<gene>
    <name evidence="2" type="ORF">MGWOODY_Mmi1994</name>
</gene>
<proteinExistence type="predicted"/>
<keyword evidence="1" id="KW-1133">Transmembrane helix</keyword>
<evidence type="ECO:0000256" key="1">
    <source>
        <dbReference type="SAM" id="Phobius"/>
    </source>
</evidence>
<reference evidence="2" key="1">
    <citation type="submission" date="2015-10" db="EMBL/GenBank/DDBJ databases">
        <authorList>
            <person name="Gilbert D.G."/>
        </authorList>
    </citation>
    <scope>NUCLEOTIDE SEQUENCE</scope>
</reference>
<dbReference type="EMBL" id="FAXC01000128">
    <property type="protein sequence ID" value="CUV08810.1"/>
    <property type="molecule type" value="Genomic_DNA"/>
</dbReference>
<keyword evidence="1" id="KW-0812">Transmembrane</keyword>
<sequence>MDREEKRLFKRLTPVRSNKRSLAATIGMLIVVVFLMNYLINIARTG</sequence>
<accession>A0A160VE58</accession>
<keyword evidence="1" id="KW-0472">Membrane</keyword>
<organism evidence="2">
    <name type="scientific">hydrothermal vent metagenome</name>
    <dbReference type="NCBI Taxonomy" id="652676"/>
    <lineage>
        <taxon>unclassified sequences</taxon>
        <taxon>metagenomes</taxon>
        <taxon>ecological metagenomes</taxon>
    </lineage>
</organism>